<dbReference type="RefSeq" id="WP_205374950.1">
    <property type="nucleotide sequence ID" value="NZ_JAFEJA010000001.1"/>
</dbReference>
<gene>
    <name evidence="1" type="ORF">JE024_20320</name>
</gene>
<comment type="caution">
    <text evidence="1">The sequence shown here is derived from an EMBL/GenBank/DDBJ whole genome shotgun (WGS) entry which is preliminary data.</text>
</comment>
<protein>
    <submittedName>
        <fullName evidence="1">Uncharacterized protein</fullName>
    </submittedName>
</protein>
<evidence type="ECO:0000313" key="2">
    <source>
        <dbReference type="Proteomes" id="UP000664109"/>
    </source>
</evidence>
<evidence type="ECO:0000313" key="1">
    <source>
        <dbReference type="EMBL" id="MBM9621043.1"/>
    </source>
</evidence>
<reference evidence="1 2" key="1">
    <citation type="journal article" date="2016" name="Arch. Microbiol.">
        <title>Streptomyces zhihengii sp. nov., isolated from rhizospheric soil of Psammosilene tunicoides.</title>
        <authorList>
            <person name="Huang M.J."/>
            <person name="Fei J.J."/>
            <person name="Salam N."/>
            <person name="Kim C.J."/>
            <person name="Hozzein W.N."/>
            <person name="Xiao M."/>
            <person name="Huang H.Q."/>
            <person name="Li W.J."/>
        </authorList>
    </citation>
    <scope>NUCLEOTIDE SEQUENCE [LARGE SCALE GENOMIC DNA]</scope>
    <source>
        <strain evidence="1 2">YIM T102</strain>
    </source>
</reference>
<organism evidence="1 2">
    <name type="scientific">Streptomyces zhihengii</name>
    <dbReference type="NCBI Taxonomy" id="1818004"/>
    <lineage>
        <taxon>Bacteria</taxon>
        <taxon>Bacillati</taxon>
        <taxon>Actinomycetota</taxon>
        <taxon>Actinomycetes</taxon>
        <taxon>Kitasatosporales</taxon>
        <taxon>Streptomycetaceae</taxon>
        <taxon>Streptomyces</taxon>
    </lineage>
</organism>
<proteinExistence type="predicted"/>
<keyword evidence="2" id="KW-1185">Reference proteome</keyword>
<sequence>MRTYDITFRVLPAGVGPDDYEPADLEERTERCTFPDPGPDDTYELNGETREYGPHHAHQVSAIKATLDEGQEPLIIRTRLVD</sequence>
<accession>A0ABS2UUT0</accession>
<dbReference type="EMBL" id="JAFEJA010000001">
    <property type="protein sequence ID" value="MBM9621043.1"/>
    <property type="molecule type" value="Genomic_DNA"/>
</dbReference>
<dbReference type="Proteomes" id="UP000664109">
    <property type="component" value="Unassembled WGS sequence"/>
</dbReference>
<name>A0ABS2UUT0_9ACTN</name>